<name>A0A5Q4BMV8_9PEZI</name>
<evidence type="ECO:0000256" key="1">
    <source>
        <dbReference type="ARBA" id="ARBA00022801"/>
    </source>
</evidence>
<dbReference type="PANTHER" id="PTHR36845">
    <property type="entry name" value="HYDROLASE, PUTATIVE (AFU_ORTHOLOGUE AFUA_7G05090)-RELATED"/>
    <property type="match status" value="1"/>
</dbReference>
<evidence type="ECO:0000313" key="4">
    <source>
        <dbReference type="EMBL" id="TQN68121.1"/>
    </source>
</evidence>
<comment type="caution">
    <text evidence="4">The sequence shown here is derived from an EMBL/GenBank/DDBJ whole genome shotgun (WGS) entry which is preliminary data.</text>
</comment>
<feature type="region of interest" description="Disordered" evidence="3">
    <location>
        <begin position="27"/>
        <end position="65"/>
    </location>
</feature>
<gene>
    <name evidence="4" type="primary">Ugl-1</name>
    <name evidence="4" type="ORF">CSHISOI_07225</name>
</gene>
<proteinExistence type="inferred from homology"/>
<dbReference type="InterPro" id="IPR012341">
    <property type="entry name" value="6hp_glycosidase-like_sf"/>
</dbReference>
<dbReference type="FunFam" id="1.50.10.10:FF:000048">
    <property type="entry name" value="Unsaturated chondroitin disaccharide hydrolase"/>
    <property type="match status" value="1"/>
</dbReference>
<sequence>MSHLNLTSPGSTLEDGLSATTNAAYAESDSTTELNADSDTSISETGGLSDTAGSRRKMGHSRPIREQVGGLYEENVTAKIFRTAVNALVGNNPPTAYPEYVLQTGPDAGKYILREASFWTCGFFPGSIYSLVERLVRFPQTMPGGRGKAALLSKLWSLGAAWSEPLHATAERTDTHDMSFMIQPSMRVRWEVAQDRRALGAIVTAARALRTRYNATVGAIRSWDALTQHGVDITSLTDDFLVIIDSMCNLDLLYYAAAHTGDADLAEAATTHARTLMAANLRPETDPRGVVQGRLYSTIHVVNFDPRDGGIKERRTGQGYAAESTWARGQAWAILGYAQTFLWTGDAEFLDVARGLAEYFILRLETSPDSVEFPVEGGGGGGERGTKGRYVPLWDFDAPIENEAFPLRDSSAGVIAANGMLVLSQALAGRGRPAVAESERFRDMAVRIVADTLDFSLAAEKAELVFGEGDGEGDGGIGIGIGTRDVEEGRTFDAVLKNATANHNARDHKRYWDHGLVYGDYYLIEFGNRLLKMGLV</sequence>
<organism evidence="4 5">
    <name type="scientific">Colletotrichum shisoi</name>
    <dbReference type="NCBI Taxonomy" id="2078593"/>
    <lineage>
        <taxon>Eukaryota</taxon>
        <taxon>Fungi</taxon>
        <taxon>Dikarya</taxon>
        <taxon>Ascomycota</taxon>
        <taxon>Pezizomycotina</taxon>
        <taxon>Sordariomycetes</taxon>
        <taxon>Hypocreomycetidae</taxon>
        <taxon>Glomerellales</taxon>
        <taxon>Glomerellaceae</taxon>
        <taxon>Colletotrichum</taxon>
        <taxon>Colletotrichum destructivum species complex</taxon>
    </lineage>
</organism>
<dbReference type="AlphaFoldDB" id="A0A5Q4BMV8"/>
<dbReference type="InterPro" id="IPR008928">
    <property type="entry name" value="6-hairpin_glycosidase_sf"/>
</dbReference>
<dbReference type="EMBL" id="PUHP01000764">
    <property type="protein sequence ID" value="TQN68121.1"/>
    <property type="molecule type" value="Genomic_DNA"/>
</dbReference>
<keyword evidence="1 4" id="KW-0378">Hydrolase</keyword>
<reference evidence="4 5" key="1">
    <citation type="journal article" date="2019" name="Sci. Rep.">
        <title>Colletotrichum shisoi sp. nov., an anthracnose pathogen of Perilla frutescens in Japan: molecular phylogenetic, morphological and genomic evidence.</title>
        <authorList>
            <person name="Gan P."/>
            <person name="Tsushima A."/>
            <person name="Hiroyama R."/>
            <person name="Narusaka M."/>
            <person name="Takano Y."/>
            <person name="Narusaka Y."/>
            <person name="Kawaradani M."/>
            <person name="Damm U."/>
            <person name="Shirasu K."/>
        </authorList>
    </citation>
    <scope>NUCLEOTIDE SEQUENCE [LARGE SCALE GENOMIC DNA]</scope>
    <source>
        <strain evidence="4 5">PG-2018a</strain>
    </source>
</reference>
<accession>A0A5Q4BMV8</accession>
<dbReference type="OrthoDB" id="2317065at2759"/>
<dbReference type="InterPro" id="IPR052369">
    <property type="entry name" value="UG_Glycosaminoglycan_Hydrolase"/>
</dbReference>
<evidence type="ECO:0000256" key="2">
    <source>
        <dbReference type="ARBA" id="ARBA00038358"/>
    </source>
</evidence>
<comment type="similarity">
    <text evidence="2">Belongs to the glycosyl hydrolase 88 family.</text>
</comment>
<dbReference type="PANTHER" id="PTHR36845:SF1">
    <property type="entry name" value="HYDROLASE, PUTATIVE (AFU_ORTHOLOGUE AFUA_7G05090)-RELATED"/>
    <property type="match status" value="1"/>
</dbReference>
<keyword evidence="5" id="KW-1185">Reference proteome</keyword>
<dbReference type="SUPFAM" id="SSF48208">
    <property type="entry name" value="Six-hairpin glycosidases"/>
    <property type="match status" value="1"/>
</dbReference>
<protein>
    <submittedName>
        <fullName evidence="4">Unsaturated glucuronyl hydrolase</fullName>
    </submittedName>
</protein>
<evidence type="ECO:0000256" key="3">
    <source>
        <dbReference type="SAM" id="MobiDB-lite"/>
    </source>
</evidence>
<feature type="compositionally biased region" description="Polar residues" evidence="3">
    <location>
        <begin position="27"/>
        <end position="52"/>
    </location>
</feature>
<dbReference type="GO" id="GO:0000272">
    <property type="term" value="P:polysaccharide catabolic process"/>
    <property type="evidence" value="ECO:0007669"/>
    <property type="project" value="TreeGrafter"/>
</dbReference>
<dbReference type="Gene3D" id="1.50.10.10">
    <property type="match status" value="1"/>
</dbReference>
<dbReference type="GO" id="GO:0052757">
    <property type="term" value="F:chondroitin hydrolase activity"/>
    <property type="evidence" value="ECO:0007669"/>
    <property type="project" value="TreeGrafter"/>
</dbReference>
<dbReference type="Proteomes" id="UP000326340">
    <property type="component" value="Unassembled WGS sequence"/>
</dbReference>
<evidence type="ECO:0000313" key="5">
    <source>
        <dbReference type="Proteomes" id="UP000326340"/>
    </source>
</evidence>